<feature type="transmembrane region" description="Helical" evidence="7">
    <location>
        <begin position="101"/>
        <end position="121"/>
    </location>
</feature>
<name>M7NWS1_9BACT</name>
<evidence type="ECO:0000256" key="7">
    <source>
        <dbReference type="SAM" id="Phobius"/>
    </source>
</evidence>
<comment type="subcellular location">
    <subcellularLocation>
        <location evidence="6">Cell membrane</location>
        <topology evidence="6">Multi-pass membrane protein</topology>
    </subcellularLocation>
    <subcellularLocation>
        <location evidence="1">Membrane</location>
        <topology evidence="1">Multi-pass membrane protein</topology>
    </subcellularLocation>
</comment>
<dbReference type="PANTHER" id="PTHR11403">
    <property type="entry name" value="CYTOCHROME C OXIDASE SUBUNIT III"/>
    <property type="match status" value="1"/>
</dbReference>
<reference evidence="9 10" key="1">
    <citation type="journal article" date="2013" name="Genome Announc.">
        <title>Draft Genome Sequence of Cesiribacter andamanensis Strain AMV16T, Isolated from a Soil Sample from a Mud Volcano in the Andaman Islands, India.</title>
        <authorList>
            <person name="Shivaji S."/>
            <person name="Ara S."/>
            <person name="Begum Z."/>
            <person name="Srinivas T.N."/>
            <person name="Singh A."/>
            <person name="Kumar Pinnaka A."/>
        </authorList>
    </citation>
    <scope>NUCLEOTIDE SEQUENCE [LARGE SCALE GENOMIC DNA]</scope>
    <source>
        <strain evidence="9 10">AMV16</strain>
    </source>
</reference>
<dbReference type="eggNOG" id="COG1845">
    <property type="taxonomic scope" value="Bacteria"/>
</dbReference>
<comment type="caution">
    <text evidence="9">The sequence shown here is derived from an EMBL/GenBank/DDBJ whole genome shotgun (WGS) entry which is preliminary data.</text>
</comment>
<keyword evidence="10" id="KW-1185">Reference proteome</keyword>
<dbReference type="InterPro" id="IPR013833">
    <property type="entry name" value="Cyt_c_oxidase_su3_a-hlx"/>
</dbReference>
<dbReference type="SUPFAM" id="SSF81452">
    <property type="entry name" value="Cytochrome c oxidase subunit III-like"/>
    <property type="match status" value="1"/>
</dbReference>
<protein>
    <submittedName>
        <fullName evidence="9">Cytochrome c oxidase subunit 3</fullName>
        <ecNumber evidence="9">1.9.3.1</ecNumber>
    </submittedName>
</protein>
<dbReference type="GO" id="GO:0016491">
    <property type="term" value="F:oxidoreductase activity"/>
    <property type="evidence" value="ECO:0007669"/>
    <property type="project" value="UniProtKB-KW"/>
</dbReference>
<proteinExistence type="inferred from homology"/>
<evidence type="ECO:0000256" key="3">
    <source>
        <dbReference type="ARBA" id="ARBA00022692"/>
    </source>
</evidence>
<evidence type="ECO:0000313" key="9">
    <source>
        <dbReference type="EMBL" id="EMR02899.1"/>
    </source>
</evidence>
<dbReference type="AlphaFoldDB" id="M7NWS1"/>
<dbReference type="InterPro" id="IPR024791">
    <property type="entry name" value="Cyt_c/ubiquinol_Oxase_su3"/>
</dbReference>
<feature type="transmembrane region" description="Helical" evidence="7">
    <location>
        <begin position="196"/>
        <end position="214"/>
    </location>
</feature>
<feature type="domain" description="Heme-copper oxidase subunit III family profile" evidence="8">
    <location>
        <begin position="31"/>
        <end position="215"/>
    </location>
</feature>
<feature type="transmembrane region" description="Helical" evidence="7">
    <location>
        <begin position="71"/>
        <end position="89"/>
    </location>
</feature>
<dbReference type="InterPro" id="IPR000298">
    <property type="entry name" value="Cyt_c_oxidase-like_su3"/>
</dbReference>
<keyword evidence="9" id="KW-0560">Oxidoreductase</keyword>
<dbReference type="InterPro" id="IPR035973">
    <property type="entry name" value="Cyt_c_oxidase_su3-like_sf"/>
</dbReference>
<evidence type="ECO:0000256" key="6">
    <source>
        <dbReference type="RuleBase" id="RU003376"/>
    </source>
</evidence>
<dbReference type="EMBL" id="AODQ01000041">
    <property type="protein sequence ID" value="EMR02899.1"/>
    <property type="molecule type" value="Genomic_DNA"/>
</dbReference>
<keyword evidence="5 7" id="KW-0472">Membrane</keyword>
<dbReference type="PROSITE" id="PS50253">
    <property type="entry name" value="COX3"/>
    <property type="match status" value="1"/>
</dbReference>
<evidence type="ECO:0000256" key="2">
    <source>
        <dbReference type="ARBA" id="ARBA00010581"/>
    </source>
</evidence>
<keyword evidence="4 7" id="KW-1133">Transmembrane helix</keyword>
<dbReference type="Gene3D" id="1.20.120.80">
    <property type="entry name" value="Cytochrome c oxidase, subunit III, four-helix bundle"/>
    <property type="match status" value="1"/>
</dbReference>
<dbReference type="GO" id="GO:0005886">
    <property type="term" value="C:plasma membrane"/>
    <property type="evidence" value="ECO:0007669"/>
    <property type="project" value="UniProtKB-SubCell"/>
</dbReference>
<evidence type="ECO:0000256" key="1">
    <source>
        <dbReference type="ARBA" id="ARBA00004141"/>
    </source>
</evidence>
<dbReference type="Pfam" id="PF00510">
    <property type="entry name" value="COX3"/>
    <property type="match status" value="1"/>
</dbReference>
<comment type="similarity">
    <text evidence="2 6">Belongs to the cytochrome c oxidase subunit 3 family.</text>
</comment>
<gene>
    <name evidence="9" type="primary">ctaE</name>
    <name evidence="9" type="ORF">ADICEAN_01937</name>
</gene>
<dbReference type="OrthoDB" id="9810850at2"/>
<dbReference type="Proteomes" id="UP000011910">
    <property type="component" value="Unassembled WGS sequence"/>
</dbReference>
<organism evidence="9 10">
    <name type="scientific">Cesiribacter andamanensis AMV16</name>
    <dbReference type="NCBI Taxonomy" id="1279009"/>
    <lineage>
        <taxon>Bacteria</taxon>
        <taxon>Pseudomonadati</taxon>
        <taxon>Bacteroidota</taxon>
        <taxon>Cytophagia</taxon>
        <taxon>Cytophagales</taxon>
        <taxon>Cesiribacteraceae</taxon>
        <taxon>Cesiribacter</taxon>
    </lineage>
</organism>
<feature type="transmembrane region" description="Helical" evidence="7">
    <location>
        <begin position="141"/>
        <end position="160"/>
    </location>
</feature>
<feature type="transmembrane region" description="Helical" evidence="7">
    <location>
        <begin position="30"/>
        <end position="51"/>
    </location>
</feature>
<dbReference type="EC" id="1.9.3.1" evidence="9"/>
<dbReference type="STRING" id="1279009.ADICEAN_01937"/>
<sequence>MQPSHNRKITDSGAQATLEKIERLHPHKMLLYLAIFGSSLIFLFMLIAFTATYNHPIMQEGGQAQLTVPKAFIFSTLVLMLSSYYVSRFQRAFEQENMRKLRNMLGITVMLGFVFTISQYWGWHQLEQAGHGLSGISSGAYLYIISGLHILHLVGAMFFMTHQFIRISGISSDPVKTLIAVTNPYQKLKLEMLTTYWHFMDGLWVALFLYFLFWF</sequence>
<dbReference type="GO" id="GO:0019646">
    <property type="term" value="P:aerobic electron transport chain"/>
    <property type="evidence" value="ECO:0007669"/>
    <property type="project" value="InterPro"/>
</dbReference>
<dbReference type="PANTHER" id="PTHR11403:SF10">
    <property type="entry name" value="CYTOCHROME C OXIDASE"/>
    <property type="match status" value="1"/>
</dbReference>
<accession>M7NWS1</accession>
<evidence type="ECO:0000259" key="8">
    <source>
        <dbReference type="PROSITE" id="PS50253"/>
    </source>
</evidence>
<evidence type="ECO:0000256" key="5">
    <source>
        <dbReference type="ARBA" id="ARBA00023136"/>
    </source>
</evidence>
<evidence type="ECO:0000313" key="10">
    <source>
        <dbReference type="Proteomes" id="UP000011910"/>
    </source>
</evidence>
<evidence type="ECO:0000256" key="4">
    <source>
        <dbReference type="ARBA" id="ARBA00022989"/>
    </source>
</evidence>
<dbReference type="GO" id="GO:0004129">
    <property type="term" value="F:cytochrome-c oxidase activity"/>
    <property type="evidence" value="ECO:0007669"/>
    <property type="project" value="InterPro"/>
</dbReference>
<keyword evidence="3 6" id="KW-0812">Transmembrane</keyword>
<dbReference type="RefSeq" id="WP_009195333.1">
    <property type="nucleotide sequence ID" value="NZ_AODQ01000041.1"/>
</dbReference>